<dbReference type="PANTHER" id="PTHR13774">
    <property type="entry name" value="PHENAZINE BIOSYNTHESIS PROTEIN"/>
    <property type="match status" value="1"/>
</dbReference>
<reference evidence="4 5" key="1">
    <citation type="submission" date="2019-10" db="EMBL/GenBank/DDBJ databases">
        <title>Vibrio sp. nov. isolated from a shrimp pond.</title>
        <authorList>
            <person name="Gomez-Gil B."/>
            <person name="Enciso-Ibarra J."/>
            <person name="Enciso-Ibarra K."/>
            <person name="Bolan-Mejia C."/>
        </authorList>
    </citation>
    <scope>NUCLEOTIDE SEQUENCE [LARGE SCALE GENOMIC DNA]</scope>
    <source>
        <strain evidence="4 5">CAIM 722</strain>
    </source>
</reference>
<dbReference type="NCBIfam" id="TIGR00654">
    <property type="entry name" value="PhzF_family"/>
    <property type="match status" value="1"/>
</dbReference>
<dbReference type="PIRSF" id="PIRSF016184">
    <property type="entry name" value="PhzC_PhzF"/>
    <property type="match status" value="1"/>
</dbReference>
<evidence type="ECO:0000313" key="5">
    <source>
        <dbReference type="Proteomes" id="UP000462621"/>
    </source>
</evidence>
<dbReference type="SUPFAM" id="SSF54506">
    <property type="entry name" value="Diaminopimelate epimerase-like"/>
    <property type="match status" value="1"/>
</dbReference>
<accession>A0A7X4LN21</accession>
<evidence type="ECO:0000256" key="1">
    <source>
        <dbReference type="ARBA" id="ARBA00008270"/>
    </source>
</evidence>
<comment type="caution">
    <text evidence="4">The sequence shown here is derived from an EMBL/GenBank/DDBJ whole genome shotgun (WGS) entry which is preliminary data.</text>
</comment>
<protein>
    <submittedName>
        <fullName evidence="4">PhzF family phenazine biosynthesis isomerase</fullName>
    </submittedName>
</protein>
<name>A0A7X4LN21_9VIBR</name>
<dbReference type="EMBL" id="WEKT01000041">
    <property type="protein sequence ID" value="MZI94934.1"/>
    <property type="molecule type" value="Genomic_DNA"/>
</dbReference>
<evidence type="ECO:0000256" key="2">
    <source>
        <dbReference type="ARBA" id="ARBA00023235"/>
    </source>
</evidence>
<dbReference type="AlphaFoldDB" id="A0A7X4LN21"/>
<evidence type="ECO:0000313" key="4">
    <source>
        <dbReference type="EMBL" id="MZI94934.1"/>
    </source>
</evidence>
<evidence type="ECO:0000256" key="3">
    <source>
        <dbReference type="PIRSR" id="PIRSR016184-1"/>
    </source>
</evidence>
<gene>
    <name evidence="4" type="ORF">F9817_17290</name>
</gene>
<dbReference type="GO" id="GO:0016853">
    <property type="term" value="F:isomerase activity"/>
    <property type="evidence" value="ECO:0007669"/>
    <property type="project" value="UniProtKB-KW"/>
</dbReference>
<keyword evidence="2 4" id="KW-0413">Isomerase</keyword>
<dbReference type="InterPro" id="IPR003719">
    <property type="entry name" value="Phenazine_PhzF-like"/>
</dbReference>
<feature type="active site" evidence="3">
    <location>
        <position position="46"/>
    </location>
</feature>
<organism evidence="4 5">
    <name type="scientific">Vibrio eleionomae</name>
    <dbReference type="NCBI Taxonomy" id="2653505"/>
    <lineage>
        <taxon>Bacteria</taxon>
        <taxon>Pseudomonadati</taxon>
        <taxon>Pseudomonadota</taxon>
        <taxon>Gammaproteobacteria</taxon>
        <taxon>Vibrionales</taxon>
        <taxon>Vibrionaceae</taxon>
        <taxon>Vibrio</taxon>
    </lineage>
</organism>
<dbReference type="Gene3D" id="3.10.310.10">
    <property type="entry name" value="Diaminopimelate Epimerase, Chain A, domain 1"/>
    <property type="match status" value="2"/>
</dbReference>
<dbReference type="GO" id="GO:0005737">
    <property type="term" value="C:cytoplasm"/>
    <property type="evidence" value="ECO:0007669"/>
    <property type="project" value="TreeGrafter"/>
</dbReference>
<dbReference type="RefSeq" id="WP_161157414.1">
    <property type="nucleotide sequence ID" value="NZ_WEKT01000041.1"/>
</dbReference>
<dbReference type="Proteomes" id="UP000462621">
    <property type="component" value="Unassembled WGS sequence"/>
</dbReference>
<dbReference type="PANTHER" id="PTHR13774:SF17">
    <property type="entry name" value="PHENAZINE BIOSYNTHESIS-LIKE DOMAIN-CONTAINING PROTEIN"/>
    <property type="match status" value="1"/>
</dbReference>
<sequence length="266" mass="29239">MELNIYQVDAFTSQPFSGNPAGVCITQSPLEESLMLAIAKEMALSETAFLDTSTMILRWFTPEIEVALCGHATLATAHVMKESGLASVGDIVEFNTQSGVLQAKLEDQQIILDFPAAELLPAEVAQEKLTLLTIDAKEVVSYQQFASKDLIQIESVQSLRALTPSFERLKQFPGRGVVVTAPADDPELDFVSRYFAPWVGVNEDPVTGTAHCALAVYWSPLLNKTRMRGYQASTRGGYVEMEYCHTNKRVKLYGSAHTVIKGVLFV</sequence>
<dbReference type="Pfam" id="PF02567">
    <property type="entry name" value="PhzC-PhzF"/>
    <property type="match status" value="1"/>
</dbReference>
<comment type="similarity">
    <text evidence="1">Belongs to the PhzF family.</text>
</comment>
<keyword evidence="5" id="KW-1185">Reference proteome</keyword>
<proteinExistence type="inferred from homology"/>